<reference evidence="1" key="2">
    <citation type="journal article" date="2014" name="ISME J.">
        <title>Microbial stratification in low pH oxic and suboxic macroscopic growths along an acid mine drainage.</title>
        <authorList>
            <person name="Mendez-Garcia C."/>
            <person name="Mesa V."/>
            <person name="Sprenger R.R."/>
            <person name="Richter M."/>
            <person name="Diez M.S."/>
            <person name="Solano J."/>
            <person name="Bargiela R."/>
            <person name="Golyshina O.V."/>
            <person name="Manteca A."/>
            <person name="Ramos J.L."/>
            <person name="Gallego J.R."/>
            <person name="Llorente I."/>
            <person name="Martins Dos Santos V.A."/>
            <person name="Jensen O.N."/>
            <person name="Pelaez A.I."/>
            <person name="Sanchez J."/>
            <person name="Ferrer M."/>
        </authorList>
    </citation>
    <scope>NUCLEOTIDE SEQUENCE</scope>
</reference>
<organism evidence="1">
    <name type="scientific">mine drainage metagenome</name>
    <dbReference type="NCBI Taxonomy" id="410659"/>
    <lineage>
        <taxon>unclassified sequences</taxon>
        <taxon>metagenomes</taxon>
        <taxon>ecological metagenomes</taxon>
    </lineage>
</organism>
<evidence type="ECO:0000313" key="1">
    <source>
        <dbReference type="EMBL" id="EQD61522.1"/>
    </source>
</evidence>
<dbReference type="GO" id="GO:0016765">
    <property type="term" value="F:transferase activity, transferring alkyl or aryl (other than methyl) groups"/>
    <property type="evidence" value="ECO:0007669"/>
    <property type="project" value="UniProtKB-ARBA"/>
</dbReference>
<dbReference type="InterPro" id="IPR008949">
    <property type="entry name" value="Isoprenoid_synthase_dom_sf"/>
</dbReference>
<proteinExistence type="predicted"/>
<comment type="caution">
    <text evidence="1">The sequence shown here is derived from an EMBL/GenBank/DDBJ whole genome shotgun (WGS) entry which is preliminary data.</text>
</comment>
<dbReference type="AlphaFoldDB" id="T1AVK7"/>
<name>T1AVK7_9ZZZZ</name>
<dbReference type="EMBL" id="AUZX01006902">
    <property type="protein sequence ID" value="EQD61522.1"/>
    <property type="molecule type" value="Genomic_DNA"/>
</dbReference>
<sequence length="124" mass="13722">MSSSGAELELAYRACAHQVRQSAGNFYYAFRLLPRGKRRALHSVYRFCRGADDIADGEGSDQSRRGRLEDYRRALTATLAGSPPDWGWLTLADTVDTFHLEGRILNDVIDGCAADCAPLAIRTE</sequence>
<accession>T1AVK7</accession>
<dbReference type="PANTHER" id="PTHR31480">
    <property type="entry name" value="BIFUNCTIONAL LYCOPENE CYCLASE/PHYTOENE SYNTHASE"/>
    <property type="match status" value="1"/>
</dbReference>
<gene>
    <name evidence="1" type="ORF">B1A_09672</name>
</gene>
<dbReference type="SUPFAM" id="SSF48576">
    <property type="entry name" value="Terpenoid synthases"/>
    <property type="match status" value="1"/>
</dbReference>
<protein>
    <submittedName>
        <fullName evidence="1">Squalene synthase HpnD</fullName>
    </submittedName>
</protein>
<dbReference type="Gene3D" id="1.10.600.10">
    <property type="entry name" value="Farnesyl Diphosphate Synthase"/>
    <property type="match status" value="1"/>
</dbReference>
<dbReference type="InterPro" id="IPR002060">
    <property type="entry name" value="Squ/phyt_synthse"/>
</dbReference>
<feature type="non-terminal residue" evidence="1">
    <location>
        <position position="124"/>
    </location>
</feature>
<reference evidence="1" key="1">
    <citation type="submission" date="2013-08" db="EMBL/GenBank/DDBJ databases">
        <authorList>
            <person name="Mendez C."/>
            <person name="Richter M."/>
            <person name="Ferrer M."/>
            <person name="Sanchez J."/>
        </authorList>
    </citation>
    <scope>NUCLEOTIDE SEQUENCE</scope>
</reference>
<dbReference type="Pfam" id="PF00494">
    <property type="entry name" value="SQS_PSY"/>
    <property type="match status" value="1"/>
</dbReference>